<reference evidence="11" key="1">
    <citation type="submission" date="2023-05" db="EMBL/GenBank/DDBJ databases">
        <title>Nepenthes gracilis genome sequencing.</title>
        <authorList>
            <person name="Fukushima K."/>
        </authorList>
    </citation>
    <scope>NUCLEOTIDE SEQUENCE</scope>
    <source>
        <strain evidence="11">SING2019-196</strain>
    </source>
</reference>
<evidence type="ECO:0000256" key="4">
    <source>
        <dbReference type="ARBA" id="ARBA00022692"/>
    </source>
</evidence>
<keyword evidence="6" id="KW-0967">Endosome</keyword>
<evidence type="ECO:0000256" key="10">
    <source>
        <dbReference type="RuleBase" id="RU363079"/>
    </source>
</evidence>
<keyword evidence="5" id="KW-0732">Signal</keyword>
<keyword evidence="4" id="KW-0812">Transmembrane</keyword>
<dbReference type="PANTHER" id="PTHR10766">
    <property type="entry name" value="TRANSMEMBRANE 9 SUPERFAMILY PROTEIN"/>
    <property type="match status" value="1"/>
</dbReference>
<evidence type="ECO:0000256" key="7">
    <source>
        <dbReference type="ARBA" id="ARBA00022989"/>
    </source>
</evidence>
<dbReference type="PANTHER" id="PTHR10766:SF111">
    <property type="entry name" value="TRANSMEMBRANE 9 SUPERFAMILY MEMBER 2"/>
    <property type="match status" value="1"/>
</dbReference>
<evidence type="ECO:0000256" key="3">
    <source>
        <dbReference type="ARBA" id="ARBA00005227"/>
    </source>
</evidence>
<dbReference type="AlphaFoldDB" id="A0AAD3SNS3"/>
<accession>A0AAD3SNS3</accession>
<gene>
    <name evidence="11" type="ORF">Nepgr_015572</name>
</gene>
<organism evidence="11 12">
    <name type="scientific">Nepenthes gracilis</name>
    <name type="common">Slender pitcher plant</name>
    <dbReference type="NCBI Taxonomy" id="150966"/>
    <lineage>
        <taxon>Eukaryota</taxon>
        <taxon>Viridiplantae</taxon>
        <taxon>Streptophyta</taxon>
        <taxon>Embryophyta</taxon>
        <taxon>Tracheophyta</taxon>
        <taxon>Spermatophyta</taxon>
        <taxon>Magnoliopsida</taxon>
        <taxon>eudicotyledons</taxon>
        <taxon>Gunneridae</taxon>
        <taxon>Pentapetalae</taxon>
        <taxon>Caryophyllales</taxon>
        <taxon>Nepenthaceae</taxon>
        <taxon>Nepenthes</taxon>
    </lineage>
</organism>
<comment type="similarity">
    <text evidence="3 10">Belongs to the nonaspanin (TM9SF) (TC 9.A.2) family.</text>
</comment>
<sequence>MDRQPPLRLSPFSNSLLLSSRRSTSRFRKVEKNLGEVLHGDRIENSVYSFKMREEQMCQIACRVELDAEAAKNFKEKIDDEYQVNMILDNLPVAVLRQRRDGNPAKVYEHGFCVGFKGKYSGMKIFLSMTT</sequence>
<evidence type="ECO:0000256" key="8">
    <source>
        <dbReference type="ARBA" id="ARBA00023034"/>
    </source>
</evidence>
<keyword evidence="9" id="KW-0472">Membrane</keyword>
<evidence type="ECO:0000256" key="2">
    <source>
        <dbReference type="ARBA" id="ARBA00004653"/>
    </source>
</evidence>
<protein>
    <recommendedName>
        <fullName evidence="10">Transmembrane 9 superfamily member</fullName>
    </recommendedName>
</protein>
<keyword evidence="7" id="KW-1133">Transmembrane helix</keyword>
<evidence type="ECO:0000313" key="11">
    <source>
        <dbReference type="EMBL" id="GMH13731.1"/>
    </source>
</evidence>
<evidence type="ECO:0000313" key="12">
    <source>
        <dbReference type="Proteomes" id="UP001279734"/>
    </source>
</evidence>
<dbReference type="Pfam" id="PF02990">
    <property type="entry name" value="EMP70"/>
    <property type="match status" value="1"/>
</dbReference>
<evidence type="ECO:0000256" key="9">
    <source>
        <dbReference type="ARBA" id="ARBA00023136"/>
    </source>
</evidence>
<name>A0AAD3SNS3_NEPGR</name>
<dbReference type="EMBL" id="BSYO01000013">
    <property type="protein sequence ID" value="GMH13731.1"/>
    <property type="molecule type" value="Genomic_DNA"/>
</dbReference>
<keyword evidence="8" id="KW-0333">Golgi apparatus</keyword>
<dbReference type="GO" id="GO:0000139">
    <property type="term" value="C:Golgi membrane"/>
    <property type="evidence" value="ECO:0007669"/>
    <property type="project" value="UniProtKB-SubCell"/>
</dbReference>
<evidence type="ECO:0000256" key="1">
    <source>
        <dbReference type="ARBA" id="ARBA00004337"/>
    </source>
</evidence>
<dbReference type="InterPro" id="IPR004240">
    <property type="entry name" value="EMP70"/>
</dbReference>
<dbReference type="GO" id="GO:0072657">
    <property type="term" value="P:protein localization to membrane"/>
    <property type="evidence" value="ECO:0007669"/>
    <property type="project" value="TreeGrafter"/>
</dbReference>
<evidence type="ECO:0000256" key="6">
    <source>
        <dbReference type="ARBA" id="ARBA00022753"/>
    </source>
</evidence>
<keyword evidence="12" id="KW-1185">Reference proteome</keyword>
<proteinExistence type="inferred from homology"/>
<comment type="caution">
    <text evidence="11">The sequence shown here is derived from an EMBL/GenBank/DDBJ whole genome shotgun (WGS) entry which is preliminary data.</text>
</comment>
<evidence type="ECO:0000256" key="5">
    <source>
        <dbReference type="ARBA" id="ARBA00022729"/>
    </source>
</evidence>
<dbReference type="Proteomes" id="UP001279734">
    <property type="component" value="Unassembled WGS sequence"/>
</dbReference>
<comment type="subcellular location">
    <subcellularLocation>
        <location evidence="1">Endosome membrane</location>
        <topology evidence="1">Multi-pass membrane protein</topology>
    </subcellularLocation>
    <subcellularLocation>
        <location evidence="2">Golgi apparatus membrane</location>
        <topology evidence="2">Multi-pass membrane protein</topology>
    </subcellularLocation>
</comment>
<dbReference type="GO" id="GO:0010008">
    <property type="term" value="C:endosome membrane"/>
    <property type="evidence" value="ECO:0007669"/>
    <property type="project" value="UniProtKB-SubCell"/>
</dbReference>